<feature type="domain" description="Pyruvate flavodoxin/ferredoxin oxidoreductase pyrimidine binding" evidence="2">
    <location>
        <begin position="15"/>
        <end position="188"/>
    </location>
</feature>
<dbReference type="EMBL" id="JAHJDP010000035">
    <property type="protein sequence ID" value="MBU2690724.1"/>
    <property type="molecule type" value="Genomic_DNA"/>
</dbReference>
<dbReference type="Gene3D" id="3.40.50.970">
    <property type="match status" value="1"/>
</dbReference>
<dbReference type="InterPro" id="IPR033412">
    <property type="entry name" value="PFOR_II"/>
</dbReference>
<dbReference type="PANTHER" id="PTHR43088:SF1">
    <property type="entry name" value="SUBUNIT OF PYRUVATE:FLAVODOXIN OXIDOREDUCTASE"/>
    <property type="match status" value="1"/>
</dbReference>
<proteinExistence type="predicted"/>
<dbReference type="PANTHER" id="PTHR43088">
    <property type="entry name" value="SUBUNIT OF PYRUVATE:FLAVODOXIN OXIDOREDUCTASE-RELATED"/>
    <property type="match status" value="1"/>
</dbReference>
<dbReference type="SUPFAM" id="SSF52518">
    <property type="entry name" value="Thiamin diphosphate-binding fold (THDP-binding)"/>
    <property type="match status" value="1"/>
</dbReference>
<dbReference type="GO" id="GO:0016491">
    <property type="term" value="F:oxidoreductase activity"/>
    <property type="evidence" value="ECO:0007669"/>
    <property type="project" value="UniProtKB-KW"/>
</dbReference>
<dbReference type="SUPFAM" id="SSF52922">
    <property type="entry name" value="TK C-terminal domain-like"/>
    <property type="match status" value="1"/>
</dbReference>
<dbReference type="NCBIfam" id="NF005507">
    <property type="entry name" value="PRK07119.1"/>
    <property type="match status" value="1"/>
</dbReference>
<organism evidence="4 5">
    <name type="scientific">Eiseniibacteriota bacterium</name>
    <dbReference type="NCBI Taxonomy" id="2212470"/>
    <lineage>
        <taxon>Bacteria</taxon>
        <taxon>Candidatus Eiseniibacteriota</taxon>
    </lineage>
</organism>
<evidence type="ECO:0000313" key="4">
    <source>
        <dbReference type="EMBL" id="MBU2690724.1"/>
    </source>
</evidence>
<comment type="caution">
    <text evidence="4">The sequence shown here is derived from an EMBL/GenBank/DDBJ whole genome shotgun (WGS) entry which is preliminary data.</text>
</comment>
<dbReference type="AlphaFoldDB" id="A0A948RYT0"/>
<feature type="domain" description="Pyruvate:ferredoxin oxidoreductase core" evidence="3">
    <location>
        <begin position="245"/>
        <end position="337"/>
    </location>
</feature>
<dbReference type="Gene3D" id="3.40.50.920">
    <property type="match status" value="1"/>
</dbReference>
<dbReference type="Pfam" id="PF17147">
    <property type="entry name" value="PFOR_II"/>
    <property type="match status" value="1"/>
</dbReference>
<dbReference type="Proteomes" id="UP000777784">
    <property type="component" value="Unassembled WGS sequence"/>
</dbReference>
<evidence type="ECO:0000259" key="2">
    <source>
        <dbReference type="Pfam" id="PF01855"/>
    </source>
</evidence>
<evidence type="ECO:0000256" key="1">
    <source>
        <dbReference type="ARBA" id="ARBA00023002"/>
    </source>
</evidence>
<sequence length="357" mass="38799">MPKMLLKGNDAVVRGAILAGCRLYFGYPITPASEIAETAAKFFPLVGGSFLQAESEVAAINMVYGAAAAGVRAMTASSGPGISLKQEGISYLAGSELPCVIVDIMRGGPGLGNIAPEQGDYNQVVKGGGHGNYKTIVVAPASVQEMCDFAFLAFELADRYRNPVCILTDGFIGQMMEPVEFPEPIKEIPKKPWSVDPQYKIRENLISSIYLSNVELEAHINHLQDKYREVEKNEIRYETYKTEDADLILIAYGIVSRLAKTAIDQARAEGMKVGLLRPITLWPFPSQAIRDVAGRAQAILVSEMSVGQMVDDVRLAIEGRVPIEFYGRYGGSVPSAAELYDKICALIRKDQAAAVRS</sequence>
<dbReference type="InterPro" id="IPR052368">
    <property type="entry name" value="2-oxoacid_oxidoreductase"/>
</dbReference>
<dbReference type="Pfam" id="PF01855">
    <property type="entry name" value="POR_N"/>
    <property type="match status" value="1"/>
</dbReference>
<dbReference type="InterPro" id="IPR029061">
    <property type="entry name" value="THDP-binding"/>
</dbReference>
<dbReference type="InterPro" id="IPR009014">
    <property type="entry name" value="Transketo_C/PFOR_II"/>
</dbReference>
<gene>
    <name evidence="4" type="ORF">KJ970_07325</name>
</gene>
<reference evidence="4" key="1">
    <citation type="submission" date="2021-05" db="EMBL/GenBank/DDBJ databases">
        <title>Energy efficiency and biological interactions define the core microbiome of deep oligotrophic groundwater.</title>
        <authorList>
            <person name="Mehrshad M."/>
            <person name="Lopez-Fernandez M."/>
            <person name="Bell E."/>
            <person name="Bernier-Latmani R."/>
            <person name="Bertilsson S."/>
            <person name="Dopson M."/>
        </authorList>
    </citation>
    <scope>NUCLEOTIDE SEQUENCE</scope>
    <source>
        <strain evidence="4">Modern_marine.mb.64</strain>
    </source>
</reference>
<protein>
    <submittedName>
        <fullName evidence="4">3-methyl-2-oxobutanoate dehydrogenase subunit VorB</fullName>
    </submittedName>
</protein>
<keyword evidence="1" id="KW-0560">Oxidoreductase</keyword>
<name>A0A948RYT0_UNCEI</name>
<accession>A0A948RYT0</accession>
<dbReference type="InterPro" id="IPR002880">
    <property type="entry name" value="Pyrv_Fd/Flavodoxin_OxRdtase_N"/>
</dbReference>
<evidence type="ECO:0000313" key="5">
    <source>
        <dbReference type="Proteomes" id="UP000777784"/>
    </source>
</evidence>
<evidence type="ECO:0000259" key="3">
    <source>
        <dbReference type="Pfam" id="PF17147"/>
    </source>
</evidence>
<dbReference type="CDD" id="cd07034">
    <property type="entry name" value="TPP_PYR_PFOR_IOR-alpha_like"/>
    <property type="match status" value="1"/>
</dbReference>